<evidence type="ECO:0000256" key="1">
    <source>
        <dbReference type="SAM" id="MobiDB-lite"/>
    </source>
</evidence>
<evidence type="ECO:0000259" key="2">
    <source>
        <dbReference type="Pfam" id="PF10135"/>
    </source>
</evidence>
<protein>
    <recommendedName>
        <fullName evidence="2">Flagellar protein FlgJ N-terminal domain-containing protein</fullName>
    </recommendedName>
</protein>
<dbReference type="EMBL" id="NJBN01000005">
    <property type="protein sequence ID" value="TKJ40282.1"/>
    <property type="molecule type" value="Genomic_DNA"/>
</dbReference>
<gene>
    <name evidence="3" type="ORF">CEE37_08115</name>
</gene>
<dbReference type="Proteomes" id="UP000319619">
    <property type="component" value="Unassembled WGS sequence"/>
</dbReference>
<evidence type="ECO:0000313" key="4">
    <source>
        <dbReference type="Proteomes" id="UP000319619"/>
    </source>
</evidence>
<sequence length="133" mass="14352">MPNSIDIDTVDVIGDIKASDSTATSPKAPKGNQELEEACKKFEEIFLRQLLKESHLERSLGGEGNGTSKMYGDITIEAMARSLSQAGGLGLAEVLFGQLTEDQNPPNSSGFPNLNESREDGNHQTEETDNTPK</sequence>
<reference evidence="3 4" key="1">
    <citation type="submission" date="2017-06" db="EMBL/GenBank/DDBJ databases">
        <title>Novel microbial phyla capable of carbon fixation and sulfur reduction in deep-sea sediments.</title>
        <authorList>
            <person name="Huang J."/>
            <person name="Baker B."/>
            <person name="Wang Y."/>
        </authorList>
    </citation>
    <scope>NUCLEOTIDE SEQUENCE [LARGE SCALE GENOMIC DNA]</scope>
    <source>
        <strain evidence="3">B3_LCP</strain>
    </source>
</reference>
<accession>A0A532UZF4</accession>
<feature type="compositionally biased region" description="Polar residues" evidence="1">
    <location>
        <begin position="100"/>
        <end position="115"/>
    </location>
</feature>
<evidence type="ECO:0000313" key="3">
    <source>
        <dbReference type="EMBL" id="TKJ40282.1"/>
    </source>
</evidence>
<comment type="caution">
    <text evidence="3">The sequence shown here is derived from an EMBL/GenBank/DDBJ whole genome shotgun (WGS) entry which is preliminary data.</text>
</comment>
<organism evidence="3 4">
    <name type="scientific">candidate division LCP-89 bacterium B3_LCP</name>
    <dbReference type="NCBI Taxonomy" id="2012998"/>
    <lineage>
        <taxon>Bacteria</taxon>
        <taxon>Pseudomonadati</taxon>
        <taxon>Bacteria division LCP-89</taxon>
    </lineage>
</organism>
<feature type="compositionally biased region" description="Basic and acidic residues" evidence="1">
    <location>
        <begin position="116"/>
        <end position="133"/>
    </location>
</feature>
<name>A0A532UZF4_UNCL8</name>
<dbReference type="Pfam" id="PF10135">
    <property type="entry name" value="Rod-binding"/>
    <property type="match status" value="1"/>
</dbReference>
<feature type="region of interest" description="Disordered" evidence="1">
    <location>
        <begin position="97"/>
        <end position="133"/>
    </location>
</feature>
<dbReference type="InterPro" id="IPR019301">
    <property type="entry name" value="Flagellar_prot_FlgJ_N"/>
</dbReference>
<proteinExistence type="predicted"/>
<dbReference type="AlphaFoldDB" id="A0A532UZF4"/>
<feature type="domain" description="Flagellar protein FlgJ N-terminal" evidence="2">
    <location>
        <begin position="63"/>
        <end position="98"/>
    </location>
</feature>